<feature type="transmembrane region" description="Helical" evidence="2">
    <location>
        <begin position="856"/>
        <end position="878"/>
    </location>
</feature>
<feature type="transmembrane region" description="Helical" evidence="2">
    <location>
        <begin position="898"/>
        <end position="916"/>
    </location>
</feature>
<dbReference type="Proteomes" id="UP000009168">
    <property type="component" value="Unassembled WGS sequence"/>
</dbReference>
<feature type="transmembrane region" description="Helical" evidence="2">
    <location>
        <begin position="603"/>
        <end position="626"/>
    </location>
</feature>
<dbReference type="EMBL" id="GG662720">
    <property type="protein sequence ID" value="EWS74853.1"/>
    <property type="molecule type" value="Genomic_DNA"/>
</dbReference>
<dbReference type="PANTHER" id="PTHR23071:SF1">
    <property type="entry name" value="GPI ETHANOLAMINE PHOSPHATE TRANSFERASE 3"/>
    <property type="match status" value="1"/>
</dbReference>
<reference evidence="4" key="1">
    <citation type="journal article" date="2006" name="PLoS Biol.">
        <title>Macronuclear genome sequence of the ciliate Tetrahymena thermophila, a model eukaryote.</title>
        <authorList>
            <person name="Eisen J.A."/>
            <person name="Coyne R.S."/>
            <person name="Wu M."/>
            <person name="Wu D."/>
            <person name="Thiagarajan M."/>
            <person name="Wortman J.R."/>
            <person name="Badger J.H."/>
            <person name="Ren Q."/>
            <person name="Amedeo P."/>
            <person name="Jones K.M."/>
            <person name="Tallon L.J."/>
            <person name="Delcher A.L."/>
            <person name="Salzberg S.L."/>
            <person name="Silva J.C."/>
            <person name="Haas B.J."/>
            <person name="Majoros W.H."/>
            <person name="Farzad M."/>
            <person name="Carlton J.M."/>
            <person name="Smith R.K. Jr."/>
            <person name="Garg J."/>
            <person name="Pearlman R.E."/>
            <person name="Karrer K.M."/>
            <person name="Sun L."/>
            <person name="Manning G."/>
            <person name="Elde N.C."/>
            <person name="Turkewitz A.P."/>
            <person name="Asai D.J."/>
            <person name="Wilkes D.E."/>
            <person name="Wang Y."/>
            <person name="Cai H."/>
            <person name="Collins K."/>
            <person name="Stewart B.A."/>
            <person name="Lee S.R."/>
            <person name="Wilamowska K."/>
            <person name="Weinberg Z."/>
            <person name="Ruzzo W.L."/>
            <person name="Wloga D."/>
            <person name="Gaertig J."/>
            <person name="Frankel J."/>
            <person name="Tsao C.-C."/>
            <person name="Gorovsky M.A."/>
            <person name="Keeling P.J."/>
            <person name="Waller R.F."/>
            <person name="Patron N.J."/>
            <person name="Cherry J.M."/>
            <person name="Stover N.A."/>
            <person name="Krieger C.J."/>
            <person name="del Toro C."/>
            <person name="Ryder H.F."/>
            <person name="Williamson S.C."/>
            <person name="Barbeau R.A."/>
            <person name="Hamilton E.P."/>
            <person name="Orias E."/>
        </authorList>
    </citation>
    <scope>NUCLEOTIDE SEQUENCE [LARGE SCALE GENOMIC DNA]</scope>
    <source>
        <strain evidence="4">SB210</strain>
    </source>
</reference>
<dbReference type="InterPro" id="IPR039524">
    <property type="entry name" value="PIGO/GPI13"/>
</dbReference>
<dbReference type="PANTHER" id="PTHR23071">
    <property type="entry name" value="PHOSPHATIDYLINOSITOL GLYCAN"/>
    <property type="match status" value="1"/>
</dbReference>
<dbReference type="GeneID" id="24436893"/>
<evidence type="ECO:0000313" key="4">
    <source>
        <dbReference type="Proteomes" id="UP000009168"/>
    </source>
</evidence>
<dbReference type="GO" id="GO:0006506">
    <property type="term" value="P:GPI anchor biosynthetic process"/>
    <property type="evidence" value="ECO:0007669"/>
    <property type="project" value="InterPro"/>
</dbReference>
<dbReference type="SUPFAM" id="SSF53649">
    <property type="entry name" value="Alkaline phosphatase-like"/>
    <property type="match status" value="1"/>
</dbReference>
<keyword evidence="4" id="KW-1185">Reference proteome</keyword>
<evidence type="ECO:0000256" key="2">
    <source>
        <dbReference type="SAM" id="Phobius"/>
    </source>
</evidence>
<gene>
    <name evidence="3" type="ORF">TTHERM_000030601</name>
</gene>
<feature type="transmembrane region" description="Helical" evidence="2">
    <location>
        <begin position="747"/>
        <end position="766"/>
    </location>
</feature>
<evidence type="ECO:0000313" key="3">
    <source>
        <dbReference type="EMBL" id="EWS74853.1"/>
    </source>
</evidence>
<feature type="transmembrane region" description="Helical" evidence="2">
    <location>
        <begin position="571"/>
        <end position="591"/>
    </location>
</feature>
<sequence>MSQTSVKVCLSISLIIFLLGLFLVRYGMLKFTYHVAEKSQTSNPFIKYDNDYSEQKQWNSNLYKKVVFFLLENYSYEWLSNHPKAQMFAHTNNVQYNYQWTLFDKLVKNDPKKAIFRKVEINSPQSALAKIATYMVGTNTAQFEVGIQSSNSFKQQEDSIFYQLSQNSFTTIGFLNNIWYSSFPNLLKENNNLHQEEKQAEEETDQNLLDYLKIQEIIKEGTFDFLFIHDSVQVTDIAGDQKSSSDFQKIQRIEEQMEQIINSISDDTLFIAISDRASNNFGGVNENVNTCFSDKPCSPFFFSYTKRGFIDQQEILQQIYLNVNKKEPTVHESQIACTLANLMGLPIPYSSSGRPLLDLYPSQLSETNYLKRVLRDSYTTFRQQLQFITTLQKKYSIFEPLKMRYFAQKAQDIELTLPKTSFDKEKIIQLIRNVVTIQEELKEHIYSNLIPYSMTWIYIGYFILFVSILFTICLIVSSRKEDSNNLNQSRMQVNSQQSEVTDRSSEDYDSQTAVTKKEKSVDLESQGLVAEQKTESSSSSTIDIFLNVTIMGQNFLYFHNSWNYLLVRQNYTSNQATCIIIISAELFLYFIYRFFNKPSVKSLWMPIVAGLVIALIKFLFVNRYVFQSSLPIIPFSEIAYPIIFCTIICIANAFAKVQYSTKKYANLLVWINVLSIVAILIQDTKFFLFDPTYKRVFFFGVGFTNLIICYLIKQKNNQTNLFILINQQLALVQFYVAIFNSSEKTEYLGLVDYLITSIISIVIFGLQQMLSRFSVQIYLVFLNTIYAFSSGIMKDSTQDSFNIFKNIYFTLFGIYLLNVQLLLNKEKTPIDTLSSYLTKINNSGNYKHESHKYVQVFGYFSIAVMIQIVFFFTSFLFIAQKFYFNLHFQTHSVFCDELLASFASHAIVMIYFILTYKSLLTDKKSKSQKHENKYEMVQQSPYNNLSTTA</sequence>
<dbReference type="AlphaFoldDB" id="W7XE75"/>
<organism evidence="3 4">
    <name type="scientific">Tetrahymena thermophila (strain SB210)</name>
    <dbReference type="NCBI Taxonomy" id="312017"/>
    <lineage>
        <taxon>Eukaryota</taxon>
        <taxon>Sar</taxon>
        <taxon>Alveolata</taxon>
        <taxon>Ciliophora</taxon>
        <taxon>Intramacronucleata</taxon>
        <taxon>Oligohymenophorea</taxon>
        <taxon>Hymenostomatida</taxon>
        <taxon>Tetrahymenina</taxon>
        <taxon>Tetrahymenidae</taxon>
        <taxon>Tetrahymena</taxon>
    </lineage>
</organism>
<feature type="compositionally biased region" description="Polar residues" evidence="1">
    <location>
        <begin position="486"/>
        <end position="499"/>
    </location>
</feature>
<name>W7XE75_TETTS</name>
<dbReference type="Gene3D" id="3.40.720.10">
    <property type="entry name" value="Alkaline Phosphatase, subunit A"/>
    <property type="match status" value="1"/>
</dbReference>
<proteinExistence type="predicted"/>
<keyword evidence="2" id="KW-1133">Transmembrane helix</keyword>
<dbReference type="GO" id="GO:0051377">
    <property type="term" value="F:mannose-ethanolamine phosphotransferase activity"/>
    <property type="evidence" value="ECO:0007669"/>
    <property type="project" value="TreeGrafter"/>
</dbReference>
<dbReference type="KEGG" id="tet:TTHERM_000030601"/>
<keyword evidence="2" id="KW-0472">Membrane</keyword>
<dbReference type="STRING" id="312017.W7XE75"/>
<feature type="transmembrane region" description="Helical" evidence="2">
    <location>
        <begin position="721"/>
        <end position="741"/>
    </location>
</feature>
<feature type="transmembrane region" description="Helical" evidence="2">
    <location>
        <begin position="667"/>
        <end position="689"/>
    </location>
</feature>
<feature type="transmembrane region" description="Helical" evidence="2">
    <location>
        <begin position="695"/>
        <end position="712"/>
    </location>
</feature>
<feature type="transmembrane region" description="Helical" evidence="2">
    <location>
        <begin position="638"/>
        <end position="655"/>
    </location>
</feature>
<feature type="transmembrane region" description="Helical" evidence="2">
    <location>
        <begin position="773"/>
        <end position="793"/>
    </location>
</feature>
<feature type="transmembrane region" description="Helical" evidence="2">
    <location>
        <begin position="542"/>
        <end position="559"/>
    </location>
</feature>
<accession>W7XE75</accession>
<protein>
    <submittedName>
        <fullName evidence="3">Transmembrane protein, putative</fullName>
    </submittedName>
</protein>
<dbReference type="GO" id="GO:0005789">
    <property type="term" value="C:endoplasmic reticulum membrane"/>
    <property type="evidence" value="ECO:0007669"/>
    <property type="project" value="TreeGrafter"/>
</dbReference>
<dbReference type="InterPro" id="IPR017850">
    <property type="entry name" value="Alkaline_phosphatase_core_sf"/>
</dbReference>
<feature type="transmembrane region" description="Helical" evidence="2">
    <location>
        <begin position="456"/>
        <end position="476"/>
    </location>
</feature>
<dbReference type="RefSeq" id="XP_012652566.1">
    <property type="nucleotide sequence ID" value="XM_012797112.1"/>
</dbReference>
<keyword evidence="2 3" id="KW-0812">Transmembrane</keyword>
<feature type="transmembrane region" description="Helical" evidence="2">
    <location>
        <begin position="805"/>
        <end position="823"/>
    </location>
</feature>
<feature type="region of interest" description="Disordered" evidence="1">
    <location>
        <begin position="486"/>
        <end position="519"/>
    </location>
</feature>
<evidence type="ECO:0000256" key="1">
    <source>
        <dbReference type="SAM" id="MobiDB-lite"/>
    </source>
</evidence>
<dbReference type="InParanoid" id="W7XE75"/>